<evidence type="ECO:0000256" key="5">
    <source>
        <dbReference type="ARBA" id="ARBA00035477"/>
    </source>
</evidence>
<keyword evidence="2 6" id="KW-0689">Ribosomal protein</keyword>
<organism evidence="6 7">
    <name type="scientific">candidate division Kazan bacterium RIFCSPLOWO2_01_FULL_45_19</name>
    <dbReference type="NCBI Taxonomy" id="1798538"/>
    <lineage>
        <taxon>Bacteria</taxon>
        <taxon>Bacteria division Kazan-3B-28</taxon>
    </lineage>
</organism>
<dbReference type="PANTHER" id="PTHR15893:SF0">
    <property type="entry name" value="LARGE RIBOSOMAL SUBUNIT PROTEIN BL27M"/>
    <property type="match status" value="1"/>
</dbReference>
<evidence type="ECO:0000313" key="6">
    <source>
        <dbReference type="EMBL" id="OGB73364.1"/>
    </source>
</evidence>
<sequence length="90" mass="10018">MAHVKAAGTSKNLKDSKPKMLGVKIYGNQSVKTGDIIIRQRGQKYRSGENTQMGKDHTIFAMKPGKVNFKVHRVRKDGIRTATAMFVSVQ</sequence>
<name>A0A1F4NPI4_UNCK3</name>
<dbReference type="InterPro" id="IPR018261">
    <property type="entry name" value="Ribosomal_bL27_CS"/>
</dbReference>
<comment type="caution">
    <text evidence="6">The sequence shown here is derived from an EMBL/GenBank/DDBJ whole genome shotgun (WGS) entry which is preliminary data.</text>
</comment>
<dbReference type="NCBIfam" id="TIGR00062">
    <property type="entry name" value="L27"/>
    <property type="match status" value="1"/>
</dbReference>
<dbReference type="GO" id="GO:0006412">
    <property type="term" value="P:translation"/>
    <property type="evidence" value="ECO:0007669"/>
    <property type="project" value="InterPro"/>
</dbReference>
<evidence type="ECO:0000256" key="1">
    <source>
        <dbReference type="ARBA" id="ARBA00010797"/>
    </source>
</evidence>
<dbReference type="InterPro" id="IPR001684">
    <property type="entry name" value="Ribosomal_bL27"/>
</dbReference>
<dbReference type="Proteomes" id="UP000178085">
    <property type="component" value="Unassembled WGS sequence"/>
</dbReference>
<dbReference type="PANTHER" id="PTHR15893">
    <property type="entry name" value="RIBOSOMAL PROTEIN L27"/>
    <property type="match status" value="1"/>
</dbReference>
<dbReference type="SUPFAM" id="SSF110324">
    <property type="entry name" value="Ribosomal L27 protein-like"/>
    <property type="match status" value="1"/>
</dbReference>
<gene>
    <name evidence="6" type="ORF">A3K51_00595</name>
</gene>
<dbReference type="GO" id="GO:0005840">
    <property type="term" value="C:ribosome"/>
    <property type="evidence" value="ECO:0007669"/>
    <property type="project" value="UniProtKB-KW"/>
</dbReference>
<dbReference type="GO" id="GO:1990904">
    <property type="term" value="C:ribonucleoprotein complex"/>
    <property type="evidence" value="ECO:0007669"/>
    <property type="project" value="UniProtKB-KW"/>
</dbReference>
<dbReference type="EMBL" id="METD01000001">
    <property type="protein sequence ID" value="OGB73364.1"/>
    <property type="molecule type" value="Genomic_DNA"/>
</dbReference>
<dbReference type="PRINTS" id="PR00063">
    <property type="entry name" value="RIBOSOMALL27"/>
</dbReference>
<dbReference type="PROSITE" id="PS00831">
    <property type="entry name" value="RIBOSOMAL_L27"/>
    <property type="match status" value="1"/>
</dbReference>
<reference evidence="6 7" key="1">
    <citation type="journal article" date="2016" name="Nat. Commun.">
        <title>Thousands of microbial genomes shed light on interconnected biogeochemical processes in an aquifer system.</title>
        <authorList>
            <person name="Anantharaman K."/>
            <person name="Brown C.T."/>
            <person name="Hug L.A."/>
            <person name="Sharon I."/>
            <person name="Castelle C.J."/>
            <person name="Probst A.J."/>
            <person name="Thomas B.C."/>
            <person name="Singh A."/>
            <person name="Wilkins M.J."/>
            <person name="Karaoz U."/>
            <person name="Brodie E.L."/>
            <person name="Williams K.H."/>
            <person name="Hubbard S.S."/>
            <person name="Banfield J.F."/>
        </authorList>
    </citation>
    <scope>NUCLEOTIDE SEQUENCE [LARGE SCALE GENOMIC DNA]</scope>
</reference>
<proteinExistence type="inferred from homology"/>
<evidence type="ECO:0000256" key="3">
    <source>
        <dbReference type="ARBA" id="ARBA00023274"/>
    </source>
</evidence>
<keyword evidence="3" id="KW-0687">Ribonucleoprotein</keyword>
<accession>A0A1F4NPI4</accession>
<dbReference type="AlphaFoldDB" id="A0A1F4NPI4"/>
<dbReference type="Pfam" id="PF01016">
    <property type="entry name" value="Ribosomal_L27"/>
    <property type="match status" value="1"/>
</dbReference>
<evidence type="ECO:0000256" key="2">
    <source>
        <dbReference type="ARBA" id="ARBA00022980"/>
    </source>
</evidence>
<evidence type="ECO:0000313" key="7">
    <source>
        <dbReference type="Proteomes" id="UP000178085"/>
    </source>
</evidence>
<dbReference type="GO" id="GO:0003735">
    <property type="term" value="F:structural constituent of ribosome"/>
    <property type="evidence" value="ECO:0007669"/>
    <property type="project" value="InterPro"/>
</dbReference>
<dbReference type="Gene3D" id="2.40.50.100">
    <property type="match status" value="1"/>
</dbReference>
<protein>
    <recommendedName>
        <fullName evidence="4">Large ribosomal subunit protein bL27</fullName>
    </recommendedName>
    <alternativeName>
        <fullName evidence="5">50S ribosomal protein L27</fullName>
    </alternativeName>
</protein>
<comment type="similarity">
    <text evidence="1">Belongs to the bacterial ribosomal protein bL27 family.</text>
</comment>
<evidence type="ECO:0000256" key="4">
    <source>
        <dbReference type="ARBA" id="ARBA00035175"/>
    </source>
</evidence>